<dbReference type="GO" id="GO:0044781">
    <property type="term" value="P:bacterial-type flagellum organization"/>
    <property type="evidence" value="ECO:0007669"/>
    <property type="project" value="UniProtKB-UniRule"/>
</dbReference>
<dbReference type="InterPro" id="IPR003593">
    <property type="entry name" value="AAA+_ATPase"/>
</dbReference>
<evidence type="ECO:0000256" key="7">
    <source>
        <dbReference type="ARBA" id="ARBA00022795"/>
    </source>
</evidence>
<dbReference type="InterPro" id="IPR036225">
    <property type="entry name" value="SRP/SRP_N"/>
</dbReference>
<reference evidence="16 17" key="1">
    <citation type="submission" date="2019-10" db="EMBL/GenBank/DDBJ databases">
        <title>Whole-genome sequence of the extremophile Heliorestis acidaminivorans DSM 24790.</title>
        <authorList>
            <person name="Kyndt J.A."/>
            <person name="Meyer T.E."/>
        </authorList>
    </citation>
    <scope>NUCLEOTIDE SEQUENCE [LARGE SCALE GENOMIC DNA]</scope>
    <source>
        <strain evidence="16 17">DSM 24790</strain>
    </source>
</reference>
<keyword evidence="6" id="KW-0547">Nucleotide-binding</keyword>
<sequence>MRVKRFVAKTMQEAMTKMKSEMGHDAVILHTRKVKEGGLLGFFTREMFEVTGAIENVAKGITKKTVPSTKNNIQTMEVLASLQEEETIKQSKEEPLIDPKTLFSTKTNDDGVKVEIKELKTMMGEILHTLNKEKKDLPVELQQIEEQLIKNDVEPTIAETLIAEIYNELGEKCKENPSVIREKLYDKVVELLGTPKPILSSDQRQQEVFILLGPTGVGKTTTVAKLAATFSIVDKRKVGLITVDTYRIAAVEQLKTFGEIIGVPVEVVFTPEALKTAIDRNRDKELILVDTAGRSHKNKEQIEELKAFVDACPGSKVMLALSLTTKYADLEQIIERFSSLNINRFLFTKLDETNHYGAILNILHKTHKPVSYITTGQNVPDDMEIADSRKIAKLICGEAKV</sequence>
<keyword evidence="8" id="KW-0653">Protein transport</keyword>
<comment type="subcellular location">
    <subcellularLocation>
        <location evidence="1">Cell membrane</location>
        <topology evidence="1">Peripheral membrane protein</topology>
        <orientation evidence="1">Cytoplasmic side</orientation>
    </subcellularLocation>
</comment>
<evidence type="ECO:0000313" key="16">
    <source>
        <dbReference type="EMBL" id="KAB2954381.1"/>
    </source>
</evidence>
<comment type="similarity">
    <text evidence="2">Belongs to the GTP-binding SRP family.</text>
</comment>
<evidence type="ECO:0000256" key="12">
    <source>
        <dbReference type="ARBA" id="ARBA00025337"/>
    </source>
</evidence>
<evidence type="ECO:0000259" key="14">
    <source>
        <dbReference type="SMART" id="SM00382"/>
    </source>
</evidence>
<dbReference type="Gene3D" id="1.20.120.1380">
    <property type="entry name" value="Flagellar FlhF biosynthesis protein, N domain"/>
    <property type="match status" value="1"/>
</dbReference>
<dbReference type="InterPro" id="IPR047040">
    <property type="entry name" value="FlhF__GTPase_dom"/>
</dbReference>
<dbReference type="RefSeq" id="WP_151617827.1">
    <property type="nucleotide sequence ID" value="NZ_WBXO01000001.1"/>
</dbReference>
<evidence type="ECO:0000256" key="2">
    <source>
        <dbReference type="ARBA" id="ARBA00008531"/>
    </source>
</evidence>
<dbReference type="EMBL" id="WBXO01000001">
    <property type="protein sequence ID" value="KAB2954381.1"/>
    <property type="molecule type" value="Genomic_DNA"/>
</dbReference>
<organism evidence="16 17">
    <name type="scientific">Heliorestis acidaminivorans</name>
    <dbReference type="NCBI Taxonomy" id="553427"/>
    <lineage>
        <taxon>Bacteria</taxon>
        <taxon>Bacillati</taxon>
        <taxon>Bacillota</taxon>
        <taxon>Clostridia</taxon>
        <taxon>Eubacteriales</taxon>
        <taxon>Heliobacteriaceae</taxon>
        <taxon>Heliorestis</taxon>
    </lineage>
</organism>
<evidence type="ECO:0000256" key="9">
    <source>
        <dbReference type="ARBA" id="ARBA00023134"/>
    </source>
</evidence>
<feature type="domain" description="AAA+ ATPase" evidence="14">
    <location>
        <begin position="205"/>
        <end position="396"/>
    </location>
</feature>
<keyword evidence="17" id="KW-1185">Reference proteome</keyword>
<protein>
    <recommendedName>
        <fullName evidence="3 13">Flagellar biosynthesis protein FlhF</fullName>
    </recommendedName>
</protein>
<dbReference type="GO" id="GO:0005525">
    <property type="term" value="F:GTP binding"/>
    <property type="evidence" value="ECO:0007669"/>
    <property type="project" value="UniProtKB-UniRule"/>
</dbReference>
<dbReference type="OrthoDB" id="9778554at2"/>
<evidence type="ECO:0000256" key="5">
    <source>
        <dbReference type="ARBA" id="ARBA00022475"/>
    </source>
</evidence>
<keyword evidence="16" id="KW-0969">Cilium</keyword>
<dbReference type="GO" id="GO:0006614">
    <property type="term" value="P:SRP-dependent cotranslational protein targeting to membrane"/>
    <property type="evidence" value="ECO:0007669"/>
    <property type="project" value="UniProtKB-UniRule"/>
</dbReference>
<dbReference type="GO" id="GO:0005886">
    <property type="term" value="C:plasma membrane"/>
    <property type="evidence" value="ECO:0007669"/>
    <property type="project" value="UniProtKB-SubCell"/>
</dbReference>
<dbReference type="Proteomes" id="UP000468766">
    <property type="component" value="Unassembled WGS sequence"/>
</dbReference>
<dbReference type="PANTHER" id="PTHR43134">
    <property type="entry name" value="SIGNAL RECOGNITION PARTICLE RECEPTOR SUBUNIT ALPHA"/>
    <property type="match status" value="1"/>
</dbReference>
<keyword evidence="11" id="KW-1006">Bacterial flagellum protein export</keyword>
<evidence type="ECO:0000256" key="6">
    <source>
        <dbReference type="ARBA" id="ARBA00022741"/>
    </source>
</evidence>
<dbReference type="NCBIfam" id="TIGR03499">
    <property type="entry name" value="FlhF"/>
    <property type="match status" value="1"/>
</dbReference>
<keyword evidence="16" id="KW-0966">Cell projection</keyword>
<dbReference type="InterPro" id="IPR020006">
    <property type="entry name" value="FlhF"/>
</dbReference>
<dbReference type="SMART" id="SM00382">
    <property type="entry name" value="AAA"/>
    <property type="match status" value="1"/>
</dbReference>
<dbReference type="AlphaFoldDB" id="A0A6I0F316"/>
<comment type="function">
    <text evidence="12">Necessary for flagellar biosynthesis. May be involved in translocation of the flagellum.</text>
</comment>
<evidence type="ECO:0000256" key="13">
    <source>
        <dbReference type="NCBIfam" id="TIGR03499"/>
    </source>
</evidence>
<evidence type="ECO:0000256" key="8">
    <source>
        <dbReference type="ARBA" id="ARBA00022927"/>
    </source>
</evidence>
<evidence type="ECO:0000256" key="1">
    <source>
        <dbReference type="ARBA" id="ARBA00004413"/>
    </source>
</evidence>
<keyword evidence="5" id="KW-1003">Cell membrane</keyword>
<dbReference type="Gene3D" id="3.40.50.300">
    <property type="entry name" value="P-loop containing nucleotide triphosphate hydrolases"/>
    <property type="match status" value="1"/>
</dbReference>
<feature type="domain" description="SRP54-type proteins GTP-binding" evidence="15">
    <location>
        <begin position="206"/>
        <end position="397"/>
    </location>
</feature>
<keyword evidence="16" id="KW-0282">Flagellum</keyword>
<evidence type="ECO:0000256" key="10">
    <source>
        <dbReference type="ARBA" id="ARBA00023136"/>
    </source>
</evidence>
<keyword evidence="10" id="KW-0472">Membrane</keyword>
<dbReference type="Pfam" id="PF00448">
    <property type="entry name" value="SRP54"/>
    <property type="match status" value="1"/>
</dbReference>
<accession>A0A6I0F316</accession>
<keyword evidence="9" id="KW-0342">GTP-binding</keyword>
<evidence type="ECO:0000259" key="15">
    <source>
        <dbReference type="SMART" id="SM00962"/>
    </source>
</evidence>
<dbReference type="FunFam" id="3.40.50.300:FF:000695">
    <property type="entry name" value="Flagellar biosynthesis regulator FlhF"/>
    <property type="match status" value="1"/>
</dbReference>
<dbReference type="GO" id="GO:0005047">
    <property type="term" value="F:signal recognition particle binding"/>
    <property type="evidence" value="ECO:0007669"/>
    <property type="project" value="TreeGrafter"/>
</dbReference>
<dbReference type="SUPFAM" id="SSF47364">
    <property type="entry name" value="Domain of the SRP/SRP receptor G-proteins"/>
    <property type="match status" value="1"/>
</dbReference>
<gene>
    <name evidence="16" type="primary">flhF</name>
    <name evidence="16" type="ORF">F9B85_01450</name>
</gene>
<proteinExistence type="inferred from homology"/>
<evidence type="ECO:0000256" key="4">
    <source>
        <dbReference type="ARBA" id="ARBA00022448"/>
    </source>
</evidence>
<name>A0A6I0F316_9FIRM</name>
<evidence type="ECO:0000256" key="11">
    <source>
        <dbReference type="ARBA" id="ARBA00023225"/>
    </source>
</evidence>
<dbReference type="GO" id="GO:0003924">
    <property type="term" value="F:GTPase activity"/>
    <property type="evidence" value="ECO:0007669"/>
    <property type="project" value="UniProtKB-UniRule"/>
</dbReference>
<dbReference type="PANTHER" id="PTHR43134:SF3">
    <property type="entry name" value="FLAGELLAR BIOSYNTHESIS PROTEIN FLHF"/>
    <property type="match status" value="1"/>
</dbReference>
<comment type="caution">
    <text evidence="16">The sequence shown here is derived from an EMBL/GenBank/DDBJ whole genome shotgun (WGS) entry which is preliminary data.</text>
</comment>
<keyword evidence="4" id="KW-0813">Transport</keyword>
<dbReference type="GO" id="GO:0015031">
    <property type="term" value="P:protein transport"/>
    <property type="evidence" value="ECO:0007669"/>
    <property type="project" value="UniProtKB-KW"/>
</dbReference>
<dbReference type="InterPro" id="IPR027417">
    <property type="entry name" value="P-loop_NTPase"/>
</dbReference>
<dbReference type="SMART" id="SM00962">
    <property type="entry name" value="SRP54"/>
    <property type="match status" value="1"/>
</dbReference>
<keyword evidence="7" id="KW-1005">Bacterial flagellum biogenesis</keyword>
<dbReference type="SUPFAM" id="SSF52540">
    <property type="entry name" value="P-loop containing nucleoside triphosphate hydrolases"/>
    <property type="match status" value="1"/>
</dbReference>
<evidence type="ECO:0000256" key="3">
    <source>
        <dbReference type="ARBA" id="ARBA00014919"/>
    </source>
</evidence>
<dbReference type="CDD" id="cd17873">
    <property type="entry name" value="FlhF"/>
    <property type="match status" value="1"/>
</dbReference>
<dbReference type="InterPro" id="IPR000897">
    <property type="entry name" value="SRP54_GTPase_dom"/>
</dbReference>
<evidence type="ECO:0000313" key="17">
    <source>
        <dbReference type="Proteomes" id="UP000468766"/>
    </source>
</evidence>